<keyword evidence="4" id="KW-1185">Reference proteome</keyword>
<protein>
    <recommendedName>
        <fullName evidence="5">Arrestin C-terminal-like domain-containing protein</fullName>
    </recommendedName>
</protein>
<dbReference type="InterPro" id="IPR014752">
    <property type="entry name" value="Arrestin-like_C"/>
</dbReference>
<sequence>MWFLNNLDIHLYNEEIVLRGERDTASGHTLRGYVLLNLRNSSKITSLQLTLQGIACIPSESSEIFVQHKIEFLEETDVTKSFESGTYMYQFELPFTGDQPETVNSRNGSIKYMLKAVAKREGFPFQSDLKCERPIKVQRIHSMDQNEMDPQELLKFGEIQGELGFTIYSNSNSYQPGQDIGLKVGTKLFNPRSRIESIQACIIEVVKYHTKNGNIKSTKRPLAETIKYEDLRKRQPAIDLNLLQIPVNLDIQPDCKNAFLSISHSIEVQICLLSSLGAKKYILVRTPIHLSNKEVDTLPLYTSITLDSPPAYC</sequence>
<proteinExistence type="predicted"/>
<dbReference type="InterPro" id="IPR011022">
    <property type="entry name" value="Arrestin_C-like"/>
</dbReference>
<dbReference type="Pfam" id="PF02752">
    <property type="entry name" value="Arrestin_C"/>
    <property type="match status" value="1"/>
</dbReference>
<name>A0ABR2W6B1_9FUNG</name>
<evidence type="ECO:0000259" key="2">
    <source>
        <dbReference type="Pfam" id="PF02752"/>
    </source>
</evidence>
<evidence type="ECO:0000259" key="1">
    <source>
        <dbReference type="Pfam" id="PF00339"/>
    </source>
</evidence>
<reference evidence="3 4" key="1">
    <citation type="submission" date="2023-04" db="EMBL/GenBank/DDBJ databases">
        <title>Genome of Basidiobolus ranarum AG-B5.</title>
        <authorList>
            <person name="Stajich J.E."/>
            <person name="Carter-House D."/>
            <person name="Gryganskyi A."/>
        </authorList>
    </citation>
    <scope>NUCLEOTIDE SEQUENCE [LARGE SCALE GENOMIC DNA]</scope>
    <source>
        <strain evidence="3 4">AG-B5</strain>
    </source>
</reference>
<dbReference type="EMBL" id="JASJQH010006982">
    <property type="protein sequence ID" value="KAK9721370.1"/>
    <property type="molecule type" value="Genomic_DNA"/>
</dbReference>
<feature type="domain" description="Arrestin-like N-terminal" evidence="1">
    <location>
        <begin position="60"/>
        <end position="139"/>
    </location>
</feature>
<evidence type="ECO:0008006" key="5">
    <source>
        <dbReference type="Google" id="ProtNLM"/>
    </source>
</evidence>
<comment type="caution">
    <text evidence="3">The sequence shown here is derived from an EMBL/GenBank/DDBJ whole genome shotgun (WGS) entry which is preliminary data.</text>
</comment>
<dbReference type="InterPro" id="IPR011021">
    <property type="entry name" value="Arrestin-like_N"/>
</dbReference>
<dbReference type="InterPro" id="IPR050357">
    <property type="entry name" value="Arrestin_domain-protein"/>
</dbReference>
<evidence type="ECO:0000313" key="3">
    <source>
        <dbReference type="EMBL" id="KAK9721370.1"/>
    </source>
</evidence>
<dbReference type="InterPro" id="IPR014756">
    <property type="entry name" value="Ig_E-set"/>
</dbReference>
<dbReference type="Proteomes" id="UP001479436">
    <property type="component" value="Unassembled WGS sequence"/>
</dbReference>
<feature type="domain" description="Arrestin C-terminal-like" evidence="2">
    <location>
        <begin position="161"/>
        <end position="290"/>
    </location>
</feature>
<dbReference type="Gene3D" id="2.60.40.640">
    <property type="match status" value="1"/>
</dbReference>
<accession>A0ABR2W6B1</accession>
<dbReference type="SUPFAM" id="SSF81296">
    <property type="entry name" value="E set domains"/>
    <property type="match status" value="1"/>
</dbReference>
<dbReference type="Pfam" id="PF00339">
    <property type="entry name" value="Arrestin_N"/>
    <property type="match status" value="1"/>
</dbReference>
<gene>
    <name evidence="3" type="ORF">K7432_003477</name>
</gene>
<dbReference type="PANTHER" id="PTHR11188:SF17">
    <property type="entry name" value="FI21816P1"/>
    <property type="match status" value="1"/>
</dbReference>
<organism evidence="3 4">
    <name type="scientific">Basidiobolus ranarum</name>
    <dbReference type="NCBI Taxonomy" id="34480"/>
    <lineage>
        <taxon>Eukaryota</taxon>
        <taxon>Fungi</taxon>
        <taxon>Fungi incertae sedis</taxon>
        <taxon>Zoopagomycota</taxon>
        <taxon>Entomophthoromycotina</taxon>
        <taxon>Basidiobolomycetes</taxon>
        <taxon>Basidiobolales</taxon>
        <taxon>Basidiobolaceae</taxon>
        <taxon>Basidiobolus</taxon>
    </lineage>
</organism>
<dbReference type="PANTHER" id="PTHR11188">
    <property type="entry name" value="ARRESTIN DOMAIN CONTAINING PROTEIN"/>
    <property type="match status" value="1"/>
</dbReference>
<evidence type="ECO:0000313" key="4">
    <source>
        <dbReference type="Proteomes" id="UP001479436"/>
    </source>
</evidence>